<dbReference type="Pfam" id="PF02678">
    <property type="entry name" value="Pirin"/>
    <property type="match status" value="1"/>
</dbReference>
<dbReference type="Gene3D" id="2.60.120.10">
    <property type="entry name" value="Jelly Rolls"/>
    <property type="match status" value="2"/>
</dbReference>
<dbReference type="Pfam" id="PF05726">
    <property type="entry name" value="Pirin_C"/>
    <property type="match status" value="1"/>
</dbReference>
<dbReference type="OrthoDB" id="9780903at2"/>
<dbReference type="Pfam" id="PF14542">
    <property type="entry name" value="Acetyltransf_CG"/>
    <property type="match status" value="1"/>
</dbReference>
<dbReference type="InterPro" id="IPR031165">
    <property type="entry name" value="GNAT_YJDJ"/>
</dbReference>
<name>A0A542Y971_9MICO</name>
<protein>
    <recommendedName>
        <fullName evidence="4">N-acetyltransferase domain-containing protein</fullName>
    </recommendedName>
</protein>
<gene>
    <name evidence="5" type="ORF">FB468_2686</name>
</gene>
<feature type="region of interest" description="Disordered" evidence="3">
    <location>
        <begin position="302"/>
        <end position="369"/>
    </location>
</feature>
<evidence type="ECO:0000256" key="1">
    <source>
        <dbReference type="ARBA" id="ARBA00008416"/>
    </source>
</evidence>
<dbReference type="InterPro" id="IPR014710">
    <property type="entry name" value="RmlC-like_jellyroll"/>
</dbReference>
<keyword evidence="6" id="KW-1185">Reference proteome</keyword>
<dbReference type="SUPFAM" id="SSF55729">
    <property type="entry name" value="Acyl-CoA N-acyltransferases (Nat)"/>
    <property type="match status" value="1"/>
</dbReference>
<comment type="caution">
    <text evidence="5">The sequence shown here is derived from an EMBL/GenBank/DDBJ whole genome shotgun (WGS) entry which is preliminary data.</text>
</comment>
<evidence type="ECO:0000313" key="5">
    <source>
        <dbReference type="EMBL" id="TQL44625.1"/>
    </source>
</evidence>
<dbReference type="PANTHER" id="PTHR13903">
    <property type="entry name" value="PIRIN-RELATED"/>
    <property type="match status" value="1"/>
</dbReference>
<dbReference type="SUPFAM" id="SSF51182">
    <property type="entry name" value="RmlC-like cupins"/>
    <property type="match status" value="1"/>
</dbReference>
<evidence type="ECO:0000259" key="4">
    <source>
        <dbReference type="PROSITE" id="PS51729"/>
    </source>
</evidence>
<organism evidence="5 6">
    <name type="scientific">Leucobacter komagatae</name>
    <dbReference type="NCBI Taxonomy" id="55969"/>
    <lineage>
        <taxon>Bacteria</taxon>
        <taxon>Bacillati</taxon>
        <taxon>Actinomycetota</taxon>
        <taxon>Actinomycetes</taxon>
        <taxon>Micrococcales</taxon>
        <taxon>Microbacteriaceae</taxon>
        <taxon>Leucobacter</taxon>
    </lineage>
</organism>
<dbReference type="AlphaFoldDB" id="A0A542Y971"/>
<evidence type="ECO:0000313" key="6">
    <source>
        <dbReference type="Proteomes" id="UP000319094"/>
    </source>
</evidence>
<dbReference type="InterPro" id="IPR008778">
    <property type="entry name" value="Pirin_C_dom"/>
</dbReference>
<reference evidence="5 6" key="1">
    <citation type="submission" date="2019-06" db="EMBL/GenBank/DDBJ databases">
        <title>Sequencing the genomes of 1000 actinobacteria strains.</title>
        <authorList>
            <person name="Klenk H.-P."/>
        </authorList>
    </citation>
    <scope>NUCLEOTIDE SEQUENCE [LARGE SCALE GENOMIC DNA]</scope>
    <source>
        <strain evidence="5 6">DSM 8803</strain>
    </source>
</reference>
<dbReference type="CDD" id="cd02909">
    <property type="entry name" value="cupin_pirin_N"/>
    <property type="match status" value="1"/>
</dbReference>
<dbReference type="InterPro" id="IPR003829">
    <property type="entry name" value="Pirin_N_dom"/>
</dbReference>
<accession>A0A542Y971</accession>
<dbReference type="PROSITE" id="PS51729">
    <property type="entry name" value="GNAT_YJDJ"/>
    <property type="match status" value="1"/>
</dbReference>
<dbReference type="RefSeq" id="WP_141887786.1">
    <property type="nucleotide sequence ID" value="NZ_BAAAUY010000003.1"/>
</dbReference>
<evidence type="ECO:0000256" key="2">
    <source>
        <dbReference type="RuleBase" id="RU003457"/>
    </source>
</evidence>
<dbReference type="InterPro" id="IPR011051">
    <property type="entry name" value="RmlC_Cupin_sf"/>
</dbReference>
<feature type="compositionally biased region" description="Low complexity" evidence="3">
    <location>
        <begin position="341"/>
        <end position="352"/>
    </location>
</feature>
<proteinExistence type="inferred from homology"/>
<sequence length="471" mass="50012">MSNLESQPEETLCAAGPGRAGEVEILEPREVPLGGLRGMPVRRTLPQRGRSLIGAWCFLDHYGPDDVAETGGMQVRAHPHTGLQTASWLFTGTIEHRDSAGNHAMVRPGELNLMTAGSGISHSERSTQDTSVLHGAQLWIALPKRARGIAKRFDHYVPPVATGDGYAARVFLGSLLGEHSPVETHTPLVGAELTLEPHSALSLTVDPAHEHGVLVDTGAVTFAPGGSAGTELVAEDLGFAAAGCSEFLLTAGPEGARVLLIGGEPFEDELVMWWNFIGGSHEEVAAARDAWQATIASSESGTVAADDRYGLPDDEPEPPLPAPVLPTARLLPRSKLGPLPATTDTLATTASAGPISPRSSTPSFEEATVSEASEQIRVVHEPEAPRYAIYVGDTLAGFADYRVTARGDSRAFVHTEVDPEFGGRGLAGTLVTEALADTRAAGMRIVPYCPYVSAWLKKHPEYEEIVDWPNV</sequence>
<feature type="domain" description="N-acetyltransferase" evidence="4">
    <location>
        <begin position="379"/>
        <end position="467"/>
    </location>
</feature>
<dbReference type="InterPro" id="IPR012093">
    <property type="entry name" value="Pirin"/>
</dbReference>
<dbReference type="Gene3D" id="3.40.630.30">
    <property type="match status" value="1"/>
</dbReference>
<dbReference type="EMBL" id="VFON01000001">
    <property type="protein sequence ID" value="TQL44625.1"/>
    <property type="molecule type" value="Genomic_DNA"/>
</dbReference>
<comment type="similarity">
    <text evidence="1 2">Belongs to the pirin family.</text>
</comment>
<dbReference type="CDD" id="cd04301">
    <property type="entry name" value="NAT_SF"/>
    <property type="match status" value="1"/>
</dbReference>
<dbReference type="Proteomes" id="UP000319094">
    <property type="component" value="Unassembled WGS sequence"/>
</dbReference>
<dbReference type="PANTHER" id="PTHR13903:SF8">
    <property type="entry name" value="PIRIN"/>
    <property type="match status" value="1"/>
</dbReference>
<evidence type="ECO:0000256" key="3">
    <source>
        <dbReference type="SAM" id="MobiDB-lite"/>
    </source>
</evidence>
<dbReference type="CDD" id="cd02247">
    <property type="entry name" value="cupin_pirin_C"/>
    <property type="match status" value="1"/>
</dbReference>
<dbReference type="InterPro" id="IPR016181">
    <property type="entry name" value="Acyl_CoA_acyltransferase"/>
</dbReference>